<proteinExistence type="predicted"/>
<evidence type="ECO:0000313" key="1">
    <source>
        <dbReference type="EMBL" id="GFZ16840.1"/>
    </source>
</evidence>
<gene>
    <name evidence="1" type="ORF">Acr_26g0001100</name>
</gene>
<dbReference type="OrthoDB" id="1750920at2759"/>
<evidence type="ECO:0000313" key="2">
    <source>
        <dbReference type="Proteomes" id="UP000585474"/>
    </source>
</evidence>
<comment type="caution">
    <text evidence="1">The sequence shown here is derived from an EMBL/GenBank/DDBJ whole genome shotgun (WGS) entry which is preliminary data.</text>
</comment>
<dbReference type="Proteomes" id="UP000585474">
    <property type="component" value="Unassembled WGS sequence"/>
</dbReference>
<name>A0A7J0H148_9ERIC</name>
<accession>A0A7J0H148</accession>
<dbReference type="AlphaFoldDB" id="A0A7J0H148"/>
<dbReference type="EMBL" id="BJWL01000026">
    <property type="protein sequence ID" value="GFZ16840.1"/>
    <property type="molecule type" value="Genomic_DNA"/>
</dbReference>
<protein>
    <submittedName>
        <fullName evidence="1">ARF-GAP domain 1</fullName>
    </submittedName>
</protein>
<keyword evidence="2" id="KW-1185">Reference proteome</keyword>
<sequence length="524" mass="57051">MGLMGSPHRDAMQTFFRGSHNEITAVMQSAADSKGGVSQLSEHKNNPSKPGFGLLSRLVRFEVMLQDNFTKELYHHGIFQSNALAANTGTMRRAVGAVSGKRSSDGQVRRLKILERESVYMFRLLPAVALRPSSSAVIVPSLLISDNSELTMALAGTAVVFGHDCSELRHGGPPSLLYSDSLIEISAALARPMLDSVHTEFWHKGLSSLLSSDSLVEAPVLVRYLVGKPMPASCLPFAFVCHSAINVGDTRPSLVRCRALEYWRRGPSPAPRARLVRTRGPECSGGQCGPHPGSHLANLPGRASIPNQSAAVGGDGALMPHLHAVRPKELGNPFYEGNHYLRLRNPNQPQTRLVIDSPDKDLFLDDFVWVSRGWEFRTGMTAFGHSRVAPHLSCIAIIVPSLLISDNSELTMALIGTTIVFGHDCSELRHGGPPSLLCSDSLVEISALARPMLDSVCIEFRHRGLPSLLSSDSSVEAPALVRSGFCHCMICRECSRTAGLDRQNNRSYCFVIEFLGMVPERVEC</sequence>
<reference evidence="1 2" key="1">
    <citation type="submission" date="2019-07" db="EMBL/GenBank/DDBJ databases">
        <title>De Novo Assembly of kiwifruit Actinidia rufa.</title>
        <authorList>
            <person name="Sugita-Konishi S."/>
            <person name="Sato K."/>
            <person name="Mori E."/>
            <person name="Abe Y."/>
            <person name="Kisaki G."/>
            <person name="Hamano K."/>
            <person name="Suezawa K."/>
            <person name="Otani M."/>
            <person name="Fukuda T."/>
            <person name="Manabe T."/>
            <person name="Gomi K."/>
            <person name="Tabuchi M."/>
            <person name="Akimitsu K."/>
            <person name="Kataoka I."/>
        </authorList>
    </citation>
    <scope>NUCLEOTIDE SEQUENCE [LARGE SCALE GENOMIC DNA]</scope>
    <source>
        <strain evidence="2">cv. Fuchu</strain>
    </source>
</reference>
<organism evidence="1 2">
    <name type="scientific">Actinidia rufa</name>
    <dbReference type="NCBI Taxonomy" id="165716"/>
    <lineage>
        <taxon>Eukaryota</taxon>
        <taxon>Viridiplantae</taxon>
        <taxon>Streptophyta</taxon>
        <taxon>Embryophyta</taxon>
        <taxon>Tracheophyta</taxon>
        <taxon>Spermatophyta</taxon>
        <taxon>Magnoliopsida</taxon>
        <taxon>eudicotyledons</taxon>
        <taxon>Gunneridae</taxon>
        <taxon>Pentapetalae</taxon>
        <taxon>asterids</taxon>
        <taxon>Ericales</taxon>
        <taxon>Actinidiaceae</taxon>
        <taxon>Actinidia</taxon>
    </lineage>
</organism>